<dbReference type="Proteomes" id="UP000199071">
    <property type="component" value="Unassembled WGS sequence"/>
</dbReference>
<keyword evidence="4" id="KW-1185">Reference proteome</keyword>
<organism evidence="3 4">
    <name type="scientific">Bauldia litoralis</name>
    <dbReference type="NCBI Taxonomy" id="665467"/>
    <lineage>
        <taxon>Bacteria</taxon>
        <taxon>Pseudomonadati</taxon>
        <taxon>Pseudomonadota</taxon>
        <taxon>Alphaproteobacteria</taxon>
        <taxon>Hyphomicrobiales</taxon>
        <taxon>Kaistiaceae</taxon>
        <taxon>Bauldia</taxon>
    </lineage>
</organism>
<dbReference type="PANTHER" id="PTHR35174">
    <property type="entry name" value="BLL7171 PROTEIN-RELATED"/>
    <property type="match status" value="1"/>
</dbReference>
<proteinExistence type="inferred from homology"/>
<dbReference type="RefSeq" id="WP_090875544.1">
    <property type="nucleotide sequence ID" value="NZ_FMXQ01000002.1"/>
</dbReference>
<dbReference type="InterPro" id="IPR011008">
    <property type="entry name" value="Dimeric_a/b-barrel"/>
</dbReference>
<gene>
    <name evidence="3" type="ORF">SAMN02982931_01275</name>
</gene>
<name>A0A1G6B6P7_9HYPH</name>
<dbReference type="SUPFAM" id="SSF54909">
    <property type="entry name" value="Dimeric alpha+beta barrel"/>
    <property type="match status" value="1"/>
</dbReference>
<evidence type="ECO:0000259" key="2">
    <source>
        <dbReference type="Pfam" id="PF03795"/>
    </source>
</evidence>
<reference evidence="3 4" key="1">
    <citation type="submission" date="2016-10" db="EMBL/GenBank/DDBJ databases">
        <authorList>
            <person name="de Groot N.N."/>
        </authorList>
    </citation>
    <scope>NUCLEOTIDE SEQUENCE [LARGE SCALE GENOMIC DNA]</scope>
    <source>
        <strain evidence="3 4">ATCC 35022</strain>
    </source>
</reference>
<protein>
    <submittedName>
        <fullName evidence="3">Uncharacterized conserved protein</fullName>
    </submittedName>
</protein>
<evidence type="ECO:0000256" key="1">
    <source>
        <dbReference type="ARBA" id="ARBA00007689"/>
    </source>
</evidence>
<dbReference type="STRING" id="665467.SAMN02982931_01275"/>
<sequence length="135" mass="14448">MRFMVIVKSVETGTPPPQALMDAIGALGVEATEAGVMGEVGGLMPTAAGAEVRISGGSVSVTDGPFSEAKEVIGGFAIYDVASREEAVAWTERFMDLHRKHWPGWEGVSEIRQMYATDCRDANAPFQETQARETA</sequence>
<dbReference type="AlphaFoldDB" id="A0A1G6B6P7"/>
<feature type="domain" description="YCII-related" evidence="2">
    <location>
        <begin position="1"/>
        <end position="93"/>
    </location>
</feature>
<comment type="similarity">
    <text evidence="1">Belongs to the YciI family.</text>
</comment>
<dbReference type="Pfam" id="PF03795">
    <property type="entry name" value="YCII"/>
    <property type="match status" value="1"/>
</dbReference>
<dbReference type="InterPro" id="IPR005545">
    <property type="entry name" value="YCII"/>
</dbReference>
<evidence type="ECO:0000313" key="4">
    <source>
        <dbReference type="Proteomes" id="UP000199071"/>
    </source>
</evidence>
<dbReference type="Gene3D" id="3.30.70.1060">
    <property type="entry name" value="Dimeric alpha+beta barrel"/>
    <property type="match status" value="1"/>
</dbReference>
<evidence type="ECO:0000313" key="3">
    <source>
        <dbReference type="EMBL" id="SDB16083.1"/>
    </source>
</evidence>
<dbReference type="EMBL" id="FMXQ01000002">
    <property type="protein sequence ID" value="SDB16083.1"/>
    <property type="molecule type" value="Genomic_DNA"/>
</dbReference>
<dbReference type="OrthoDB" id="9807535at2"/>
<dbReference type="PANTHER" id="PTHR35174:SF1">
    <property type="entry name" value="BLL0086 PROTEIN"/>
    <property type="match status" value="1"/>
</dbReference>
<accession>A0A1G6B6P7</accession>